<dbReference type="CDD" id="cd07067">
    <property type="entry name" value="HP_PGM_like"/>
    <property type="match status" value="1"/>
</dbReference>
<dbReference type="WBParaSite" id="Hba_00022">
    <property type="protein sequence ID" value="Hba_00022"/>
    <property type="gene ID" value="Hba_00022"/>
</dbReference>
<evidence type="ECO:0000313" key="2">
    <source>
        <dbReference type="WBParaSite" id="Hba_00022"/>
    </source>
</evidence>
<dbReference type="GO" id="GO:0016791">
    <property type="term" value="F:phosphatase activity"/>
    <property type="evidence" value="ECO:0007669"/>
    <property type="project" value="UniProtKB-ARBA"/>
</dbReference>
<dbReference type="InterPro" id="IPR013078">
    <property type="entry name" value="His_Pase_superF_clade-1"/>
</dbReference>
<dbReference type="InterPro" id="IPR051710">
    <property type="entry name" value="Phosphatase_SH3-domain"/>
</dbReference>
<dbReference type="Gene3D" id="3.40.50.1240">
    <property type="entry name" value="Phosphoglycerate mutase-like"/>
    <property type="match status" value="1"/>
</dbReference>
<name>A0A1I7W5Z0_HETBA</name>
<sequence>MQDCFPHWLRLAYRNGKLYQPYDANMPMFIPRRPPLHYRDDPPLTEHGILTAEITGKGLLIAGLVPSVIYSSPELRCVQTAVSLVNALNTNNTLIRVEPGLAEWRQFFPENIADYWLTIQQVENDNSRREHFVMLKASGYRFLDFSTNNPNSDLKCSVVICFRTILVVSDSHVIEIVKNKKWSTAEELCKITRNGKRCNIHVIEIDEDRQIKTLKNAVLPFTKTLKDSIQQKKNASEE</sequence>
<dbReference type="PANTHER" id="PTHR16469">
    <property type="entry name" value="UBIQUITIN-ASSOCIATED AND SH3 DOMAIN-CONTAINING BA-RELATED"/>
    <property type="match status" value="1"/>
</dbReference>
<dbReference type="PANTHER" id="PTHR16469:SF27">
    <property type="entry name" value="UBIQUITIN-ASSOCIATED AND SH3 DOMAIN-CONTAINING BA-RELATED"/>
    <property type="match status" value="1"/>
</dbReference>
<reference evidence="2" key="1">
    <citation type="submission" date="2016-11" db="UniProtKB">
        <authorList>
            <consortium name="WormBaseParasite"/>
        </authorList>
    </citation>
    <scope>IDENTIFICATION</scope>
</reference>
<keyword evidence="1" id="KW-1185">Reference proteome</keyword>
<dbReference type="Proteomes" id="UP000095283">
    <property type="component" value="Unplaced"/>
</dbReference>
<dbReference type="SUPFAM" id="SSF53254">
    <property type="entry name" value="Phosphoglycerate mutase-like"/>
    <property type="match status" value="1"/>
</dbReference>
<proteinExistence type="predicted"/>
<dbReference type="Pfam" id="PF00300">
    <property type="entry name" value="His_Phos_1"/>
    <property type="match status" value="1"/>
</dbReference>
<accession>A0A1I7W5Z0</accession>
<dbReference type="InterPro" id="IPR029033">
    <property type="entry name" value="His_PPase_superfam"/>
</dbReference>
<dbReference type="AlphaFoldDB" id="A0A1I7W5Z0"/>
<organism evidence="1 2">
    <name type="scientific">Heterorhabditis bacteriophora</name>
    <name type="common">Entomopathogenic nematode worm</name>
    <dbReference type="NCBI Taxonomy" id="37862"/>
    <lineage>
        <taxon>Eukaryota</taxon>
        <taxon>Metazoa</taxon>
        <taxon>Ecdysozoa</taxon>
        <taxon>Nematoda</taxon>
        <taxon>Chromadorea</taxon>
        <taxon>Rhabditida</taxon>
        <taxon>Rhabditina</taxon>
        <taxon>Rhabditomorpha</taxon>
        <taxon>Strongyloidea</taxon>
        <taxon>Heterorhabditidae</taxon>
        <taxon>Heterorhabditis</taxon>
    </lineage>
</organism>
<protein>
    <submittedName>
        <fullName evidence="2">Tudor domain-containing protein</fullName>
    </submittedName>
</protein>
<evidence type="ECO:0000313" key="1">
    <source>
        <dbReference type="Proteomes" id="UP000095283"/>
    </source>
</evidence>